<dbReference type="AlphaFoldDB" id="A0A1S3INA7"/>
<dbReference type="InParanoid" id="A0A1S3INA7"/>
<dbReference type="GO" id="GO:0015031">
    <property type="term" value="P:protein transport"/>
    <property type="evidence" value="ECO:0007669"/>
    <property type="project" value="UniProtKB-KW"/>
</dbReference>
<dbReference type="PROSITE" id="PS50192">
    <property type="entry name" value="T_SNARE"/>
    <property type="match status" value="1"/>
</dbReference>
<evidence type="ECO:0000256" key="5">
    <source>
        <dbReference type="ARBA" id="ARBA00022989"/>
    </source>
</evidence>
<evidence type="ECO:0000256" key="7">
    <source>
        <dbReference type="ARBA" id="ARBA00023136"/>
    </source>
</evidence>
<evidence type="ECO:0000256" key="8">
    <source>
        <dbReference type="ARBA" id="ARBA00046280"/>
    </source>
</evidence>
<sequence length="116" mass="13267">MADWTRRNGNGLGKGQSEEILDRENQQMTENLSRKMNRLKNVAFDMQTEAEDQNRYLDGMGSDFESSQGLLSGSMNRINHMIGANKSNRKIMCYIVLFLVIIFFVVYFLVTRSSGS</sequence>
<dbReference type="SUPFAM" id="SSF58038">
    <property type="entry name" value="SNARE fusion complex"/>
    <property type="match status" value="1"/>
</dbReference>
<evidence type="ECO:0000259" key="11">
    <source>
        <dbReference type="PROSITE" id="PS50192"/>
    </source>
</evidence>
<keyword evidence="5 10" id="KW-1133">Transmembrane helix</keyword>
<evidence type="ECO:0000256" key="1">
    <source>
        <dbReference type="ARBA" id="ARBA00004394"/>
    </source>
</evidence>
<evidence type="ECO:0000313" key="12">
    <source>
        <dbReference type="Proteomes" id="UP000085678"/>
    </source>
</evidence>
<evidence type="ECO:0000256" key="2">
    <source>
        <dbReference type="ARBA" id="ARBA00022448"/>
    </source>
</evidence>
<keyword evidence="7 10" id="KW-0472">Membrane</keyword>
<evidence type="ECO:0000256" key="4">
    <source>
        <dbReference type="ARBA" id="ARBA00022927"/>
    </source>
</evidence>
<evidence type="ECO:0000313" key="13">
    <source>
        <dbReference type="RefSeq" id="XP_013399381.1"/>
    </source>
</evidence>
<dbReference type="SMART" id="SM00397">
    <property type="entry name" value="t_SNARE"/>
    <property type="match status" value="1"/>
</dbReference>
<dbReference type="CDD" id="cd15853">
    <property type="entry name" value="SNARE_Bet1"/>
    <property type="match status" value="1"/>
</dbReference>
<evidence type="ECO:0000256" key="10">
    <source>
        <dbReference type="SAM" id="Phobius"/>
    </source>
</evidence>
<feature type="domain" description="T-SNARE coiled-coil homology" evidence="11">
    <location>
        <begin position="19"/>
        <end position="81"/>
    </location>
</feature>
<dbReference type="GeneID" id="106165635"/>
<accession>A0A1S3INA7</accession>
<dbReference type="Gene3D" id="1.20.5.110">
    <property type="match status" value="1"/>
</dbReference>
<keyword evidence="2" id="KW-0813">Transport</keyword>
<dbReference type="OrthoDB" id="261831at2759"/>
<gene>
    <name evidence="13" type="primary">LOC106165635</name>
</gene>
<feature type="region of interest" description="Disordered" evidence="9">
    <location>
        <begin position="1"/>
        <end position="22"/>
    </location>
</feature>
<dbReference type="Proteomes" id="UP000085678">
    <property type="component" value="Unplaced"/>
</dbReference>
<protein>
    <submittedName>
        <fullName evidence="13">BET1-like protein</fullName>
    </submittedName>
</protein>
<dbReference type="InterPro" id="IPR039899">
    <property type="entry name" value="BET1_SNARE"/>
</dbReference>
<dbReference type="KEGG" id="lak:106165635"/>
<keyword evidence="6" id="KW-0333">Golgi apparatus</keyword>
<dbReference type="RefSeq" id="XP_013399381.1">
    <property type="nucleotide sequence ID" value="XM_013543927.1"/>
</dbReference>
<dbReference type="GO" id="GO:0000139">
    <property type="term" value="C:Golgi membrane"/>
    <property type="evidence" value="ECO:0007669"/>
    <property type="project" value="UniProtKB-SubCell"/>
</dbReference>
<feature type="transmembrane region" description="Helical" evidence="10">
    <location>
        <begin position="91"/>
        <end position="110"/>
    </location>
</feature>
<comment type="subcellular location">
    <subcellularLocation>
        <location evidence="8">Endomembrane system</location>
        <topology evidence="8">Single-pass type IV membrane protein</topology>
    </subcellularLocation>
    <subcellularLocation>
        <location evidence="1">Golgi apparatus membrane</location>
    </subcellularLocation>
</comment>
<dbReference type="OMA" id="RLMCYLI"/>
<keyword evidence="4" id="KW-0653">Protein transport</keyword>
<evidence type="ECO:0000256" key="3">
    <source>
        <dbReference type="ARBA" id="ARBA00022692"/>
    </source>
</evidence>
<dbReference type="PANTHER" id="PTHR12791">
    <property type="entry name" value="GOLGI SNARE BET1-RELATED"/>
    <property type="match status" value="1"/>
</dbReference>
<reference evidence="13" key="1">
    <citation type="submission" date="2025-08" db="UniProtKB">
        <authorList>
            <consortium name="RefSeq"/>
        </authorList>
    </citation>
    <scope>IDENTIFICATION</scope>
    <source>
        <tissue evidence="13">Gonads</tissue>
    </source>
</reference>
<organism evidence="12 13">
    <name type="scientific">Lingula anatina</name>
    <name type="common">Brachiopod</name>
    <name type="synonym">Lingula unguis</name>
    <dbReference type="NCBI Taxonomy" id="7574"/>
    <lineage>
        <taxon>Eukaryota</taxon>
        <taxon>Metazoa</taxon>
        <taxon>Spiralia</taxon>
        <taxon>Lophotrochozoa</taxon>
        <taxon>Brachiopoda</taxon>
        <taxon>Linguliformea</taxon>
        <taxon>Lingulata</taxon>
        <taxon>Lingulida</taxon>
        <taxon>Linguloidea</taxon>
        <taxon>Lingulidae</taxon>
        <taxon>Lingula</taxon>
    </lineage>
</organism>
<name>A0A1S3INA7_LINAN</name>
<dbReference type="InterPro" id="IPR000727">
    <property type="entry name" value="T_SNARE_dom"/>
</dbReference>
<keyword evidence="3 10" id="KW-0812">Transmembrane</keyword>
<evidence type="ECO:0000256" key="6">
    <source>
        <dbReference type="ARBA" id="ARBA00023034"/>
    </source>
</evidence>
<proteinExistence type="predicted"/>
<evidence type="ECO:0000256" key="9">
    <source>
        <dbReference type="SAM" id="MobiDB-lite"/>
    </source>
</evidence>
<keyword evidence="12" id="KW-1185">Reference proteome</keyword>
<dbReference type="STRING" id="7574.A0A1S3INA7"/>